<reference evidence="2" key="1">
    <citation type="journal article" date="2011" name="Science">
        <title>The plant cell wall-decomposing machinery underlies the functional diversity of forest fungi.</title>
        <authorList>
            <person name="Eastwood D.C."/>
            <person name="Floudas D."/>
            <person name="Binder M."/>
            <person name="Majcherczyk A."/>
            <person name="Schneider P."/>
            <person name="Aerts A."/>
            <person name="Asiegbu F.O."/>
            <person name="Baker S.E."/>
            <person name="Barry K."/>
            <person name="Bendiksby M."/>
            <person name="Blumentritt M."/>
            <person name="Coutinho P.M."/>
            <person name="Cullen D."/>
            <person name="de Vries R.P."/>
            <person name="Gathman A."/>
            <person name="Goodell B."/>
            <person name="Henrissat B."/>
            <person name="Ihrmark K."/>
            <person name="Kauserud H."/>
            <person name="Kohler A."/>
            <person name="LaButti K."/>
            <person name="Lapidus A."/>
            <person name="Lavin J.L."/>
            <person name="Lee Y.-H."/>
            <person name="Lindquist E."/>
            <person name="Lilly W."/>
            <person name="Lucas S."/>
            <person name="Morin E."/>
            <person name="Murat C."/>
            <person name="Oguiza J.A."/>
            <person name="Park J."/>
            <person name="Pisabarro A.G."/>
            <person name="Riley R."/>
            <person name="Rosling A."/>
            <person name="Salamov A."/>
            <person name="Schmidt O."/>
            <person name="Schmutz J."/>
            <person name="Skrede I."/>
            <person name="Stenlid J."/>
            <person name="Wiebenga A."/>
            <person name="Xie X."/>
            <person name="Kuees U."/>
            <person name="Hibbett D.S."/>
            <person name="Hoffmeister D."/>
            <person name="Hoegberg N."/>
            <person name="Martin F."/>
            <person name="Grigoriev I.V."/>
            <person name="Watkinson S.C."/>
        </authorList>
    </citation>
    <scope>NUCLEOTIDE SEQUENCE [LARGE SCALE GENOMIC DNA]</scope>
    <source>
        <strain evidence="2">strain S7.3</strain>
    </source>
</reference>
<dbReference type="EMBL" id="GL945478">
    <property type="protein sequence ID" value="EGO00936.1"/>
    <property type="molecule type" value="Genomic_DNA"/>
</dbReference>
<protein>
    <submittedName>
        <fullName evidence="1">Uncharacterized protein</fullName>
    </submittedName>
</protein>
<accession>F8PTA6</accession>
<gene>
    <name evidence="1" type="ORF">SERLA73DRAFT_178945</name>
</gene>
<dbReference type="HOGENOM" id="CLU_2159950_0_0_1"/>
<organism evidence="2">
    <name type="scientific">Serpula lacrymans var. lacrymans (strain S7.3)</name>
    <name type="common">Dry rot fungus</name>
    <dbReference type="NCBI Taxonomy" id="936435"/>
    <lineage>
        <taxon>Eukaryota</taxon>
        <taxon>Fungi</taxon>
        <taxon>Dikarya</taxon>
        <taxon>Basidiomycota</taxon>
        <taxon>Agaricomycotina</taxon>
        <taxon>Agaricomycetes</taxon>
        <taxon>Agaricomycetidae</taxon>
        <taxon>Boletales</taxon>
        <taxon>Coniophorineae</taxon>
        <taxon>Serpulaceae</taxon>
        <taxon>Serpula</taxon>
    </lineage>
</organism>
<sequence>MSRALDLPSFHRTCDRRSSSRTTRNFMTVASQGHPDVVPGLSELIKTLSTYKYQSERWFGQWDVTEICWVTGGTIGITIRQCFQSAFAFGSLFVLVTKMTRTDKIEPLWAQ</sequence>
<proteinExistence type="predicted"/>
<name>F8PTA6_SERL3</name>
<evidence type="ECO:0000313" key="1">
    <source>
        <dbReference type="EMBL" id="EGO00936.1"/>
    </source>
</evidence>
<dbReference type="InParanoid" id="F8PTA6"/>
<evidence type="ECO:0000313" key="2">
    <source>
        <dbReference type="Proteomes" id="UP000008063"/>
    </source>
</evidence>
<keyword evidence="2" id="KW-1185">Reference proteome</keyword>
<dbReference type="AlphaFoldDB" id="F8PTA6"/>
<dbReference type="Proteomes" id="UP000008063">
    <property type="component" value="Unassembled WGS sequence"/>
</dbReference>